<keyword evidence="2" id="KW-1185">Reference proteome</keyword>
<dbReference type="EMBL" id="QLTT01000014">
    <property type="protein sequence ID" value="RAS59509.1"/>
    <property type="molecule type" value="Genomic_DNA"/>
</dbReference>
<gene>
    <name evidence="1" type="ORF">C8D87_114121</name>
</gene>
<accession>A0ABX9DYK3</accession>
<dbReference type="Proteomes" id="UP000248714">
    <property type="component" value="Unassembled WGS sequence"/>
</dbReference>
<dbReference type="RefSeq" id="WP_112231973.1">
    <property type="nucleotide sequence ID" value="NZ_QLTT01000014.1"/>
</dbReference>
<reference evidence="1 2" key="1">
    <citation type="submission" date="2018-06" db="EMBL/GenBank/DDBJ databases">
        <title>Genomic Encyclopedia of Type Strains, Phase IV (KMG-IV): sequencing the most valuable type-strain genomes for metagenomic binning, comparative biology and taxonomic classification.</title>
        <authorList>
            <person name="Goeker M."/>
        </authorList>
    </citation>
    <scope>NUCLEOTIDE SEQUENCE [LARGE SCALE GENOMIC DNA]</scope>
    <source>
        <strain evidence="1 2">DSM 45479</strain>
    </source>
</reference>
<comment type="caution">
    <text evidence="1">The sequence shown here is derived from an EMBL/GenBank/DDBJ whole genome shotgun (WGS) entry which is preliminary data.</text>
</comment>
<sequence>MATVSFKAKASDVFSVDREFMYRQVKVPIIGTRHCDMAAFRSHPKFHGLANSSLFPGALKGALKGMGVIVGGHLRLDNLPPGVEVDDTGFLAVVTIEIGPDADWRVHRRSGE</sequence>
<proteinExistence type="predicted"/>
<evidence type="ECO:0000313" key="2">
    <source>
        <dbReference type="Proteomes" id="UP000248714"/>
    </source>
</evidence>
<organism evidence="1 2">
    <name type="scientific">Lentzea atacamensis</name>
    <dbReference type="NCBI Taxonomy" id="531938"/>
    <lineage>
        <taxon>Bacteria</taxon>
        <taxon>Bacillati</taxon>
        <taxon>Actinomycetota</taxon>
        <taxon>Actinomycetes</taxon>
        <taxon>Pseudonocardiales</taxon>
        <taxon>Pseudonocardiaceae</taxon>
        <taxon>Lentzea</taxon>
    </lineage>
</organism>
<evidence type="ECO:0008006" key="3">
    <source>
        <dbReference type="Google" id="ProtNLM"/>
    </source>
</evidence>
<protein>
    <recommendedName>
        <fullName evidence="3">MaoC like domain-containing protein</fullName>
    </recommendedName>
</protein>
<evidence type="ECO:0000313" key="1">
    <source>
        <dbReference type="EMBL" id="RAS59509.1"/>
    </source>
</evidence>
<name>A0ABX9DYK3_9PSEU</name>